<feature type="chain" id="PRO_5013021152" evidence="2">
    <location>
        <begin position="26"/>
        <end position="510"/>
    </location>
</feature>
<keyword evidence="4" id="KW-1185">Reference proteome</keyword>
<sequence length="510" mass="53623" precursor="true">MIMRVSNYAIAAGASAFLTASPALADVTPEQVWESFSGYLQSFGYTVDATETRSGDSLELADLVFTMELPDDEGRVAVGFGEMTLEDQGDGTVRVILPADTQISVDAAAEDEGELGMVIDYGTEALDMVVSGDPDAMLYAFSAQAMTAVLSELVVDGETVPRDELRAELTASELEGETQVVLADGMRRIDQTVSIGSVSYDGGGQDPEGDGAGSFTGSLSSLVSESQAEIPLDMRFTDMAALLEAGMSMTGRITYGAGQSQFSFTEDGSVTNGSSASESGSFDLAMSEDMLRYGIAAEGIAYNVEGGEIPFPLSAEMDELALTIEAPISASEEPQDMALAMTLGGLTLSDMIWNIFDSGNVLPRDPATVAFDITGQVTPFVDFLDPAQMEALEDGERKPGELNALTLNNLTVEAAGAQLTGSGDFTFDNSDLESFDGMPKPTGAVDLRLAGANGLIDNLIAMGLISDQDAMGARMMMNMFGVPASDPDTLTSKIEINEQGQILANGQRIK</sequence>
<dbReference type="STRING" id="1250539.Ga0080574_TMP1737"/>
<dbReference type="InterPro" id="IPR018666">
    <property type="entry name" value="DUF2125"/>
</dbReference>
<feature type="compositionally biased region" description="Gly residues" evidence="1">
    <location>
        <begin position="201"/>
        <end position="214"/>
    </location>
</feature>
<feature type="region of interest" description="Disordered" evidence="1">
    <location>
        <begin position="198"/>
        <end position="218"/>
    </location>
</feature>
<dbReference type="Pfam" id="PF09898">
    <property type="entry name" value="DUF2125"/>
    <property type="match status" value="1"/>
</dbReference>
<evidence type="ECO:0000313" key="3">
    <source>
        <dbReference type="EMBL" id="APZ52071.1"/>
    </source>
</evidence>
<evidence type="ECO:0000256" key="2">
    <source>
        <dbReference type="SAM" id="SignalP"/>
    </source>
</evidence>
<gene>
    <name evidence="3" type="ORF">Ga0080574_TMP1737</name>
</gene>
<dbReference type="AlphaFoldDB" id="A0A1P8URQ3"/>
<evidence type="ECO:0000256" key="1">
    <source>
        <dbReference type="SAM" id="MobiDB-lite"/>
    </source>
</evidence>
<protein>
    <submittedName>
        <fullName evidence="3">Putative DUF2125 protein</fullName>
    </submittedName>
</protein>
<feature type="signal peptide" evidence="2">
    <location>
        <begin position="1"/>
        <end position="25"/>
    </location>
</feature>
<keyword evidence="2" id="KW-0732">Signal</keyword>
<accession>A0A1P8URQ3</accession>
<dbReference type="EMBL" id="CP015093">
    <property type="protein sequence ID" value="APZ52071.1"/>
    <property type="molecule type" value="Genomic_DNA"/>
</dbReference>
<dbReference type="KEGG" id="paby:Ga0080574_TMP1737"/>
<evidence type="ECO:0000313" key="4">
    <source>
        <dbReference type="Proteomes" id="UP000187059"/>
    </source>
</evidence>
<organism evidence="3 4">
    <name type="scientific">Salipiger abyssi</name>
    <dbReference type="NCBI Taxonomy" id="1250539"/>
    <lineage>
        <taxon>Bacteria</taxon>
        <taxon>Pseudomonadati</taxon>
        <taxon>Pseudomonadota</taxon>
        <taxon>Alphaproteobacteria</taxon>
        <taxon>Rhodobacterales</taxon>
        <taxon>Roseobacteraceae</taxon>
        <taxon>Salipiger</taxon>
    </lineage>
</organism>
<dbReference type="Proteomes" id="UP000187059">
    <property type="component" value="Chromosome"/>
</dbReference>
<proteinExistence type="predicted"/>
<name>A0A1P8URQ3_9RHOB</name>
<reference evidence="3 4" key="1">
    <citation type="submission" date="2016-04" db="EMBL/GenBank/DDBJ databases">
        <title>Deep-sea bacteria in the southern Pacific.</title>
        <authorList>
            <person name="Tang K."/>
        </authorList>
    </citation>
    <scope>NUCLEOTIDE SEQUENCE [LARGE SCALE GENOMIC DNA]</scope>
    <source>
        <strain evidence="3 4">JLT2014</strain>
    </source>
</reference>